<name>A0A101V2H0_9ACTN</name>
<keyword evidence="4" id="KW-1185">Reference proteome</keyword>
<comment type="caution">
    <text evidence="3">The sequence shown here is derived from an EMBL/GenBank/DDBJ whole genome shotgun (WGS) entry which is preliminary data.</text>
</comment>
<dbReference type="GO" id="GO:0003735">
    <property type="term" value="F:structural constituent of ribosome"/>
    <property type="evidence" value="ECO:0007669"/>
    <property type="project" value="InterPro"/>
</dbReference>
<keyword evidence="1" id="KW-0812">Transmembrane</keyword>
<dbReference type="SUPFAM" id="SSF54736">
    <property type="entry name" value="ClpS-like"/>
    <property type="match status" value="1"/>
</dbReference>
<dbReference type="Proteomes" id="UP000053260">
    <property type="component" value="Unassembled WGS sequence"/>
</dbReference>
<evidence type="ECO:0000313" key="4">
    <source>
        <dbReference type="Proteomes" id="UP000053260"/>
    </source>
</evidence>
<sequence>MDTVGLLGLLFALVVIVGVISIEGRISRADKRVARIERKLDLILDHLGLGEDEPRMAEVAALRRDGKTIQAIKVYREVTGVGLKEAKEAVERMG</sequence>
<dbReference type="OrthoDB" id="3298842at2"/>
<gene>
    <name evidence="3" type="ORF">AQJ91_09845</name>
</gene>
<dbReference type="STRING" id="909626.AQJ91_09845"/>
<evidence type="ECO:0000259" key="2">
    <source>
        <dbReference type="Pfam" id="PF00542"/>
    </source>
</evidence>
<dbReference type="GO" id="GO:0006412">
    <property type="term" value="P:translation"/>
    <property type="evidence" value="ECO:0007669"/>
    <property type="project" value="InterPro"/>
</dbReference>
<dbReference type="RefSeq" id="WP_067018539.1">
    <property type="nucleotide sequence ID" value="NZ_KQ949078.1"/>
</dbReference>
<dbReference type="AlphaFoldDB" id="A0A101V2H0"/>
<dbReference type="Pfam" id="PF00542">
    <property type="entry name" value="Ribosomal_L12"/>
    <property type="match status" value="1"/>
</dbReference>
<feature type="domain" description="Large ribosomal subunit protein bL12 C-terminal" evidence="2">
    <location>
        <begin position="65"/>
        <end position="92"/>
    </location>
</feature>
<reference evidence="3 4" key="1">
    <citation type="submission" date="2015-10" db="EMBL/GenBank/DDBJ databases">
        <title>Draft genome sequence of Streptomyces sp. RV15, isolated from a marine sponge.</title>
        <authorList>
            <person name="Ruckert C."/>
            <person name="Abdelmohsen U.R."/>
            <person name="Winkler A."/>
            <person name="Hentschel U."/>
            <person name="Kalinowski J."/>
            <person name="Kampfer P."/>
            <person name="Glaeser S."/>
        </authorList>
    </citation>
    <scope>NUCLEOTIDE SEQUENCE [LARGE SCALE GENOMIC DNA]</scope>
    <source>
        <strain evidence="3 4">RV15</strain>
    </source>
</reference>
<organism evidence="3 4">
    <name type="scientific">Streptomyces dysideae</name>
    <dbReference type="NCBI Taxonomy" id="909626"/>
    <lineage>
        <taxon>Bacteria</taxon>
        <taxon>Bacillati</taxon>
        <taxon>Actinomycetota</taxon>
        <taxon>Actinomycetes</taxon>
        <taxon>Kitasatosporales</taxon>
        <taxon>Streptomycetaceae</taxon>
        <taxon>Streptomyces</taxon>
    </lineage>
</organism>
<dbReference type="InterPro" id="IPR014719">
    <property type="entry name" value="Ribosomal_bL12_C/ClpS-like"/>
</dbReference>
<keyword evidence="1" id="KW-0472">Membrane</keyword>
<accession>A0A101V2H0</accession>
<protein>
    <recommendedName>
        <fullName evidence="2">Large ribosomal subunit protein bL12 C-terminal domain-containing protein</fullName>
    </recommendedName>
</protein>
<dbReference type="InterPro" id="IPR013823">
    <property type="entry name" value="Ribosomal_bL12_C"/>
</dbReference>
<evidence type="ECO:0000256" key="1">
    <source>
        <dbReference type="SAM" id="Phobius"/>
    </source>
</evidence>
<feature type="transmembrane region" description="Helical" evidence="1">
    <location>
        <begin position="6"/>
        <end position="26"/>
    </location>
</feature>
<keyword evidence="1" id="KW-1133">Transmembrane helix</keyword>
<proteinExistence type="predicted"/>
<evidence type="ECO:0000313" key="3">
    <source>
        <dbReference type="EMBL" id="KUO21268.1"/>
    </source>
</evidence>
<dbReference type="EMBL" id="LMXB01000025">
    <property type="protein sequence ID" value="KUO21268.1"/>
    <property type="molecule type" value="Genomic_DNA"/>
</dbReference>
<dbReference type="Gene3D" id="3.30.1390.10">
    <property type="match status" value="1"/>
</dbReference>